<organism evidence="3 4">
    <name type="scientific">Paramecium sonneborni</name>
    <dbReference type="NCBI Taxonomy" id="65129"/>
    <lineage>
        <taxon>Eukaryota</taxon>
        <taxon>Sar</taxon>
        <taxon>Alveolata</taxon>
        <taxon>Ciliophora</taxon>
        <taxon>Intramacronucleata</taxon>
        <taxon>Oligohymenophorea</taxon>
        <taxon>Peniculida</taxon>
        <taxon>Parameciidae</taxon>
        <taxon>Paramecium</taxon>
    </lineage>
</organism>
<keyword evidence="4" id="KW-1185">Reference proteome</keyword>
<feature type="domain" description="LITAF" evidence="2">
    <location>
        <begin position="67"/>
        <end position="150"/>
    </location>
</feature>
<protein>
    <recommendedName>
        <fullName evidence="2">LITAF domain-containing protein</fullName>
    </recommendedName>
</protein>
<keyword evidence="1" id="KW-0472">Membrane</keyword>
<dbReference type="EMBL" id="CAJJDN010000089">
    <property type="protein sequence ID" value="CAD8107690.1"/>
    <property type="molecule type" value="Genomic_DNA"/>
</dbReference>
<reference evidence="3" key="1">
    <citation type="submission" date="2021-01" db="EMBL/GenBank/DDBJ databases">
        <authorList>
            <consortium name="Genoscope - CEA"/>
            <person name="William W."/>
        </authorList>
    </citation>
    <scope>NUCLEOTIDE SEQUENCE</scope>
</reference>
<dbReference type="Pfam" id="PF10601">
    <property type="entry name" value="zf-LITAF-like"/>
    <property type="match status" value="1"/>
</dbReference>
<evidence type="ECO:0000259" key="2">
    <source>
        <dbReference type="PROSITE" id="PS51837"/>
    </source>
</evidence>
<dbReference type="Proteomes" id="UP000692954">
    <property type="component" value="Unassembled WGS sequence"/>
</dbReference>
<keyword evidence="1" id="KW-1133">Transmembrane helix</keyword>
<dbReference type="AlphaFoldDB" id="A0A8S1PWQ4"/>
<dbReference type="SMART" id="SM00714">
    <property type="entry name" value="LITAF"/>
    <property type="match status" value="1"/>
</dbReference>
<keyword evidence="1" id="KW-0812">Transmembrane</keyword>
<dbReference type="PROSITE" id="PS51837">
    <property type="entry name" value="LITAF"/>
    <property type="match status" value="1"/>
</dbReference>
<comment type="caution">
    <text evidence="3">The sequence shown here is derived from an EMBL/GenBank/DDBJ whole genome shotgun (WGS) entry which is preliminary data.</text>
</comment>
<proteinExistence type="predicted"/>
<gene>
    <name evidence="3" type="ORF">PSON_ATCC_30995.1.T0890141</name>
</gene>
<sequence>MDKSSIISRNNSLEQINISLQSRPKRFFQSKTSISILNEQNCFTRTLPLNNNANEEQQELSLQASPTNNQFNLPENADNQIIPTQIFCKKCNKICLTLVEKHFDIFALGITIVTLILCWPFICYICQSLECKNILHYCPYCHEQVGLRPYKILC</sequence>
<accession>A0A8S1PWQ4</accession>
<name>A0A8S1PWQ4_9CILI</name>
<dbReference type="InterPro" id="IPR006629">
    <property type="entry name" value="LITAF"/>
</dbReference>
<evidence type="ECO:0000256" key="1">
    <source>
        <dbReference type="SAM" id="Phobius"/>
    </source>
</evidence>
<evidence type="ECO:0000313" key="3">
    <source>
        <dbReference type="EMBL" id="CAD8107690.1"/>
    </source>
</evidence>
<evidence type="ECO:0000313" key="4">
    <source>
        <dbReference type="Proteomes" id="UP000692954"/>
    </source>
</evidence>
<feature type="transmembrane region" description="Helical" evidence="1">
    <location>
        <begin position="103"/>
        <end position="122"/>
    </location>
</feature>